<feature type="transmembrane region" description="Helical" evidence="2">
    <location>
        <begin position="188"/>
        <end position="208"/>
    </location>
</feature>
<organism evidence="3 4">
    <name type="scientific">Sphingomonas jejuensis</name>
    <dbReference type="NCBI Taxonomy" id="904715"/>
    <lineage>
        <taxon>Bacteria</taxon>
        <taxon>Pseudomonadati</taxon>
        <taxon>Pseudomonadota</taxon>
        <taxon>Alphaproteobacteria</taxon>
        <taxon>Sphingomonadales</taxon>
        <taxon>Sphingomonadaceae</taxon>
        <taxon>Sphingomonas</taxon>
    </lineage>
</organism>
<keyword evidence="2" id="KW-0472">Membrane</keyword>
<keyword evidence="3" id="KW-0808">Transferase</keyword>
<dbReference type="SUPFAM" id="SSF53335">
    <property type="entry name" value="S-adenosyl-L-methionine-dependent methyltransferases"/>
    <property type="match status" value="1"/>
</dbReference>
<sequence>MATQAGAWTAPRERDLSRFRGPLFVLTILLGSFLLFLVQPMVARMALPRLGGAPAVWNSAMLVYQALLLGGYAYAHWIGKLRPRRQAAVHVALLAVAALWLPIGLIAAMPEPDFSPVLWVPWLLVLSIGPLFFAVSAQAPLMQRWYSAASGGRDPYALYAASNLGSFAGLIAYPLLVEPELPLAGQSLLWTGGYVVLVALVLACAAQLPTRDAPQVSDLPATTPPPTMRRKLTWVALALVPSGLMLSTSTYLTTDIVAMPLLWAMPLGIYLLSFTVAFARRQAVAELITRMAPLTIIVMGGLAMRQSPQQPVFGAVLALTLLFVVSVALHAEMYRTRPAPERLTGFYLAMSIGGALGGVFAGLIAPVLFDWTYEHPILILAAGLLVPQYFLFPAIERWWSDDAKAKYLAAGITAVTIIIAVFAIRAPTVWLIRNGEAFGAIGIGLLAIFAIGIRPVYMVTLGAIILVFGGWQALEMSATSQARTRSYFGVYTVRDFRLDEARTLAHGTTFHGIQRQTPGREREPTSYYSPTSGVGQALLALPELAGPAARVGIVGLGTGTLACYRRPGQQWTFYEIDEQVVRIARDSGQFSFLSRCAPGVHIVLGDARLSLAAQRPGTLDLLALDAFSSDVVPAHLLTLEAFAAYGRVLAPDGMLLVHISNRFLDLEPVLSAAATQGGWVAAVLVDAIPPDAPDAVFRSSSVWVAMSRDVDTIRRFISTPAALTAPWRPLEERPGFRAWTDDFSSVLPLLISGRSEREER</sequence>
<feature type="transmembrane region" description="Helical" evidence="2">
    <location>
        <begin position="258"/>
        <end position="280"/>
    </location>
</feature>
<comment type="caution">
    <text evidence="3">The sequence shown here is derived from an EMBL/GenBank/DDBJ whole genome shotgun (WGS) entry which is preliminary data.</text>
</comment>
<dbReference type="GO" id="GO:0032259">
    <property type="term" value="P:methylation"/>
    <property type="evidence" value="ECO:0007669"/>
    <property type="project" value="UniProtKB-KW"/>
</dbReference>
<dbReference type="RefSeq" id="WP_167952168.1">
    <property type="nucleotide sequence ID" value="NZ_JAATJE010000001.1"/>
</dbReference>
<dbReference type="NCBIfam" id="NF037959">
    <property type="entry name" value="MFS_SpdSyn"/>
    <property type="match status" value="1"/>
</dbReference>
<feature type="transmembrane region" description="Helical" evidence="2">
    <location>
        <begin position="312"/>
        <end position="334"/>
    </location>
</feature>
<feature type="transmembrane region" description="Helical" evidence="2">
    <location>
        <begin position="232"/>
        <end position="252"/>
    </location>
</feature>
<keyword evidence="2" id="KW-0812">Transmembrane</keyword>
<dbReference type="PANTHER" id="PTHR43317">
    <property type="entry name" value="THERMOSPERMINE SYNTHASE ACAULIS5"/>
    <property type="match status" value="1"/>
</dbReference>
<evidence type="ECO:0000256" key="1">
    <source>
        <dbReference type="ARBA" id="ARBA00023115"/>
    </source>
</evidence>
<feature type="transmembrane region" description="Helical" evidence="2">
    <location>
        <begin position="156"/>
        <end position="176"/>
    </location>
</feature>
<gene>
    <name evidence="3" type="ORF">GGR88_000227</name>
</gene>
<evidence type="ECO:0000313" key="3">
    <source>
        <dbReference type="EMBL" id="NJC32753.1"/>
    </source>
</evidence>
<feature type="transmembrane region" description="Helical" evidence="2">
    <location>
        <begin position="430"/>
        <end position="449"/>
    </location>
</feature>
<reference evidence="3 4" key="1">
    <citation type="submission" date="2020-03" db="EMBL/GenBank/DDBJ databases">
        <title>Genomic Encyclopedia of Type Strains, Phase IV (KMG-IV): sequencing the most valuable type-strain genomes for metagenomic binning, comparative biology and taxonomic classification.</title>
        <authorList>
            <person name="Goeker M."/>
        </authorList>
    </citation>
    <scope>NUCLEOTIDE SEQUENCE [LARGE SCALE GENOMIC DNA]</scope>
    <source>
        <strain evidence="3 4">DSM 27651</strain>
    </source>
</reference>
<feature type="transmembrane region" description="Helical" evidence="2">
    <location>
        <begin position="116"/>
        <end position="135"/>
    </location>
</feature>
<dbReference type="EMBL" id="JAATJE010000001">
    <property type="protein sequence ID" value="NJC32753.1"/>
    <property type="molecule type" value="Genomic_DNA"/>
</dbReference>
<feature type="transmembrane region" description="Helical" evidence="2">
    <location>
        <begin position="55"/>
        <end position="75"/>
    </location>
</feature>
<feature type="transmembrane region" description="Helical" evidence="2">
    <location>
        <begin position="375"/>
        <end position="395"/>
    </location>
</feature>
<protein>
    <submittedName>
        <fullName evidence="3">SAM-dependent methyltransferase</fullName>
    </submittedName>
</protein>
<feature type="transmembrane region" description="Helical" evidence="2">
    <location>
        <begin position="87"/>
        <end position="110"/>
    </location>
</feature>
<feature type="transmembrane region" description="Helical" evidence="2">
    <location>
        <begin position="21"/>
        <end position="43"/>
    </location>
</feature>
<evidence type="ECO:0000256" key="2">
    <source>
        <dbReference type="SAM" id="Phobius"/>
    </source>
</evidence>
<keyword evidence="2" id="KW-1133">Transmembrane helix</keyword>
<accession>A0ABX0XHW8</accession>
<dbReference type="GO" id="GO:0008168">
    <property type="term" value="F:methyltransferase activity"/>
    <property type="evidence" value="ECO:0007669"/>
    <property type="project" value="UniProtKB-KW"/>
</dbReference>
<feature type="transmembrane region" description="Helical" evidence="2">
    <location>
        <begin position="407"/>
        <end position="424"/>
    </location>
</feature>
<keyword evidence="3" id="KW-0489">Methyltransferase</keyword>
<keyword evidence="1" id="KW-0620">Polyamine biosynthesis</keyword>
<evidence type="ECO:0000313" key="4">
    <source>
        <dbReference type="Proteomes" id="UP000734218"/>
    </source>
</evidence>
<keyword evidence="4" id="KW-1185">Reference proteome</keyword>
<name>A0ABX0XHW8_9SPHN</name>
<dbReference type="InterPro" id="IPR029063">
    <property type="entry name" value="SAM-dependent_MTases_sf"/>
</dbReference>
<proteinExistence type="predicted"/>
<dbReference type="Gene3D" id="3.40.50.150">
    <property type="entry name" value="Vaccinia Virus protein VP39"/>
    <property type="match status" value="1"/>
</dbReference>
<dbReference type="Proteomes" id="UP000734218">
    <property type="component" value="Unassembled WGS sequence"/>
</dbReference>
<feature type="transmembrane region" description="Helical" evidence="2">
    <location>
        <begin position="346"/>
        <end position="369"/>
    </location>
</feature>
<dbReference type="PANTHER" id="PTHR43317:SF1">
    <property type="entry name" value="THERMOSPERMINE SYNTHASE ACAULIS5"/>
    <property type="match status" value="1"/>
</dbReference>